<keyword evidence="2" id="KW-0732">Signal</keyword>
<accession>J3LER2</accession>
<organism evidence="3">
    <name type="scientific">Oryza brachyantha</name>
    <name type="common">malo sina</name>
    <dbReference type="NCBI Taxonomy" id="4533"/>
    <lineage>
        <taxon>Eukaryota</taxon>
        <taxon>Viridiplantae</taxon>
        <taxon>Streptophyta</taxon>
        <taxon>Embryophyta</taxon>
        <taxon>Tracheophyta</taxon>
        <taxon>Spermatophyta</taxon>
        <taxon>Magnoliopsida</taxon>
        <taxon>Liliopsida</taxon>
        <taxon>Poales</taxon>
        <taxon>Poaceae</taxon>
        <taxon>BOP clade</taxon>
        <taxon>Oryzoideae</taxon>
        <taxon>Oryzeae</taxon>
        <taxon>Oryzinae</taxon>
        <taxon>Oryza</taxon>
    </lineage>
</organism>
<protein>
    <submittedName>
        <fullName evidence="3">Uncharacterized protein</fullName>
    </submittedName>
</protein>
<dbReference type="HOGENOM" id="CLU_1075086_0_0_1"/>
<feature type="compositionally biased region" description="Basic residues" evidence="1">
    <location>
        <begin position="121"/>
        <end position="130"/>
    </location>
</feature>
<proteinExistence type="predicted"/>
<feature type="signal peptide" evidence="2">
    <location>
        <begin position="1"/>
        <end position="20"/>
    </location>
</feature>
<dbReference type="AlphaFoldDB" id="J3LER2"/>
<keyword evidence="4" id="KW-1185">Reference proteome</keyword>
<evidence type="ECO:0000313" key="4">
    <source>
        <dbReference type="Proteomes" id="UP000006038"/>
    </source>
</evidence>
<dbReference type="Proteomes" id="UP000006038">
    <property type="component" value="Unassembled WGS sequence"/>
</dbReference>
<feature type="chain" id="PRO_5003772612" evidence="2">
    <location>
        <begin position="21"/>
        <end position="259"/>
    </location>
</feature>
<name>J3LER2_ORYBR</name>
<dbReference type="Gramene" id="OB02G31290.1">
    <property type="protein sequence ID" value="OB02G31290.1"/>
    <property type="gene ID" value="OB02G31290"/>
</dbReference>
<evidence type="ECO:0000313" key="3">
    <source>
        <dbReference type="EnsemblPlants" id="OB02G31290.1"/>
    </source>
</evidence>
<dbReference type="EnsemblPlants" id="OB02G31290.1">
    <property type="protein sequence ID" value="OB02G31290.1"/>
    <property type="gene ID" value="OB02G31290"/>
</dbReference>
<evidence type="ECO:0000256" key="1">
    <source>
        <dbReference type="SAM" id="MobiDB-lite"/>
    </source>
</evidence>
<sequence length="259" mass="28844">MEWTGALLLLLLLLPHSSRAITRTRSPPTLVAGGEARARGEESGRVASLPSAWAQADRYRVSDDRKLVENRVKIKRNVRMPVPASLGLPMLPAAGQGRLAGSLPRQQRIGRQGVAFPAPPRHVHGRHARRPGGSAAFDITTISNRSTDHFGGSGNSSGEKKESDKLNAICFVWVVLSLKSRRSKHGTWHRTFIERNMRWSNSFRFLALEKSPPNPYLSMVLQHRFDCSSANVLYVPNTNYSQSTTTQRLKMGWCGVYFT</sequence>
<feature type="region of interest" description="Disordered" evidence="1">
    <location>
        <begin position="115"/>
        <end position="134"/>
    </location>
</feature>
<reference evidence="3" key="1">
    <citation type="submission" date="2013-04" db="UniProtKB">
        <authorList>
            <consortium name="EnsemblPlants"/>
        </authorList>
    </citation>
    <scope>IDENTIFICATION</scope>
</reference>
<evidence type="ECO:0000256" key="2">
    <source>
        <dbReference type="SAM" id="SignalP"/>
    </source>
</evidence>